<dbReference type="RefSeq" id="XP_003074677.2">
    <property type="nucleotide sequence ID" value="XM_003074630.2"/>
</dbReference>
<keyword evidence="1" id="KW-0175">Coiled coil</keyword>
<keyword evidence="4" id="KW-1185">Reference proteome</keyword>
<protein>
    <submittedName>
        <fullName evidence="3">Unnamed product</fullName>
    </submittedName>
</protein>
<dbReference type="InParanoid" id="A0A090M4K1"/>
<feature type="coiled-coil region" evidence="1">
    <location>
        <begin position="83"/>
        <end position="119"/>
    </location>
</feature>
<dbReference type="AlphaFoldDB" id="A0A090M4K1"/>
<organism evidence="3 4">
    <name type="scientific">Ostreococcus tauri</name>
    <name type="common">Marine green alga</name>
    <dbReference type="NCBI Taxonomy" id="70448"/>
    <lineage>
        <taxon>Eukaryota</taxon>
        <taxon>Viridiplantae</taxon>
        <taxon>Chlorophyta</taxon>
        <taxon>Mamiellophyceae</taxon>
        <taxon>Mamiellales</taxon>
        <taxon>Bathycoccaceae</taxon>
        <taxon>Ostreococcus</taxon>
    </lineage>
</organism>
<dbReference type="OrthoDB" id="568147at2759"/>
<name>A0A090M4K1_OSTTA</name>
<evidence type="ECO:0000313" key="4">
    <source>
        <dbReference type="Proteomes" id="UP000009170"/>
    </source>
</evidence>
<gene>
    <name evidence="3" type="ORF">OT_ostta01g06280</name>
</gene>
<dbReference type="Proteomes" id="UP000009170">
    <property type="component" value="Unassembled WGS sequence"/>
</dbReference>
<feature type="region of interest" description="Disordered" evidence="2">
    <location>
        <begin position="37"/>
        <end position="57"/>
    </location>
</feature>
<proteinExistence type="predicted"/>
<reference evidence="3 4" key="2">
    <citation type="journal article" date="2014" name="BMC Genomics">
        <title>An improved genome of the model marine alga Ostreococcus tauri unfolds by assessing Illumina de novo assemblies.</title>
        <authorList>
            <person name="Blanc-Mathieu R."/>
            <person name="Verhelst B."/>
            <person name="Derelle E."/>
            <person name="Rombauts S."/>
            <person name="Bouget F.Y."/>
            <person name="Carre I."/>
            <person name="Chateau A."/>
            <person name="Eyre-Walker A."/>
            <person name="Grimsley N."/>
            <person name="Moreau H."/>
            <person name="Piegu B."/>
            <person name="Rivals E."/>
            <person name="Schackwitz W."/>
            <person name="Van de Peer Y."/>
            <person name="Piganeau G."/>
        </authorList>
    </citation>
    <scope>NUCLEOTIDE SEQUENCE [LARGE SCALE GENOMIC DNA]</scope>
    <source>
        <strain evidence="4">OTTH 0595 / CCAP 157/2 / RCC745</strain>
    </source>
</reference>
<evidence type="ECO:0000313" key="3">
    <source>
        <dbReference type="EMBL" id="CEF96914.1"/>
    </source>
</evidence>
<evidence type="ECO:0000256" key="2">
    <source>
        <dbReference type="SAM" id="MobiDB-lite"/>
    </source>
</evidence>
<sequence length="319" mass="35278">MDELVPYERARERNIARNREIMLALGLTKHDACMHAEASGSGRDGTKKMKSLKTVGANEDTKRIADASTRVRRSTRARNVVKVDVTEERVDVAEEDADADESNAELHRAAAEAHAARNAGRQGRAALVGTASYQHTLMRVRTMRDEDKLRRRMKAIESARGKHAVTKMRLFARVLFLEGYERLAGECVESLEFLISELGDPEEEEMVRAQEDVAREAAANAEGFHCDAKTDLSDLSVFADVTRIEAKAAEGENDENDARASEFKIANANRWQAAAASLARADGTLRGSGNVITLSEDGAYHVERATSEMKHAIKKARKR</sequence>
<accession>A0A090M4K1</accession>
<dbReference type="KEGG" id="ota:OT_ostta01g06280"/>
<dbReference type="EMBL" id="CAID01000001">
    <property type="protein sequence ID" value="CEF96914.1"/>
    <property type="molecule type" value="Genomic_DNA"/>
</dbReference>
<comment type="caution">
    <text evidence="3">The sequence shown here is derived from an EMBL/GenBank/DDBJ whole genome shotgun (WGS) entry which is preliminary data.</text>
</comment>
<dbReference type="GeneID" id="9836548"/>
<reference evidence="4" key="1">
    <citation type="journal article" date="2006" name="Proc. Natl. Acad. Sci. U.S.A.">
        <title>Genome analysis of the smallest free-living eukaryote Ostreococcus tauri unveils many unique features.</title>
        <authorList>
            <person name="Derelle E."/>
            <person name="Ferraz C."/>
            <person name="Rombauts S."/>
            <person name="Rouze P."/>
            <person name="Worden A.Z."/>
            <person name="Robbens S."/>
            <person name="Partensky F."/>
            <person name="Degroeve S."/>
            <person name="Echeynie S."/>
            <person name="Cooke R."/>
            <person name="Saeys Y."/>
            <person name="Wuyts J."/>
            <person name="Jabbari K."/>
            <person name="Bowler C."/>
            <person name="Panaud O."/>
            <person name="Piegu B."/>
            <person name="Ball S.G."/>
            <person name="Ral J.-P."/>
            <person name="Bouget F.-Y."/>
            <person name="Piganeau G."/>
            <person name="De Baets B."/>
            <person name="Picard A."/>
            <person name="Delseny M."/>
            <person name="Demaille J."/>
            <person name="Van de Peer Y."/>
            <person name="Moreau H."/>
        </authorList>
    </citation>
    <scope>NUCLEOTIDE SEQUENCE [LARGE SCALE GENOMIC DNA]</scope>
    <source>
        <strain evidence="4">OTTH 0595 / CCAP 157/2 / RCC745</strain>
    </source>
</reference>
<evidence type="ECO:0000256" key="1">
    <source>
        <dbReference type="SAM" id="Coils"/>
    </source>
</evidence>